<organism evidence="1 2">
    <name type="scientific">Pyrus ussuriensis x Pyrus communis</name>
    <dbReference type="NCBI Taxonomy" id="2448454"/>
    <lineage>
        <taxon>Eukaryota</taxon>
        <taxon>Viridiplantae</taxon>
        <taxon>Streptophyta</taxon>
        <taxon>Embryophyta</taxon>
        <taxon>Tracheophyta</taxon>
        <taxon>Spermatophyta</taxon>
        <taxon>Magnoliopsida</taxon>
        <taxon>eudicotyledons</taxon>
        <taxon>Gunneridae</taxon>
        <taxon>Pentapetalae</taxon>
        <taxon>rosids</taxon>
        <taxon>fabids</taxon>
        <taxon>Rosales</taxon>
        <taxon>Rosaceae</taxon>
        <taxon>Amygdaloideae</taxon>
        <taxon>Maleae</taxon>
        <taxon>Pyrus</taxon>
    </lineage>
</organism>
<dbReference type="AlphaFoldDB" id="A0A5N5FQT6"/>
<proteinExistence type="predicted"/>
<evidence type="ECO:0000313" key="2">
    <source>
        <dbReference type="Proteomes" id="UP000327157"/>
    </source>
</evidence>
<keyword evidence="2" id="KW-1185">Reference proteome</keyword>
<reference evidence="1 2" key="1">
    <citation type="submission" date="2019-09" db="EMBL/GenBank/DDBJ databases">
        <authorList>
            <person name="Ou C."/>
        </authorList>
    </citation>
    <scope>NUCLEOTIDE SEQUENCE [LARGE SCALE GENOMIC DNA]</scope>
    <source>
        <strain evidence="1">S2</strain>
        <tissue evidence="1">Leaf</tissue>
    </source>
</reference>
<reference evidence="1 2" key="2">
    <citation type="submission" date="2019-11" db="EMBL/GenBank/DDBJ databases">
        <title>A de novo genome assembly of a pear dwarfing rootstock.</title>
        <authorList>
            <person name="Wang F."/>
            <person name="Wang J."/>
            <person name="Li S."/>
            <person name="Zhang Y."/>
            <person name="Fang M."/>
            <person name="Ma L."/>
            <person name="Zhao Y."/>
            <person name="Jiang S."/>
        </authorList>
    </citation>
    <scope>NUCLEOTIDE SEQUENCE [LARGE SCALE GENOMIC DNA]</scope>
    <source>
        <strain evidence="1">S2</strain>
        <tissue evidence="1">Leaf</tissue>
    </source>
</reference>
<name>A0A5N5FQT6_9ROSA</name>
<sequence length="66" mass="7424">MTAMVVWENEIHYALHTEAVAAGATVQVEGDALMVIFATHNERSSHHGRYGHLFADTRQNLQSFKQ</sequence>
<dbReference type="Proteomes" id="UP000327157">
    <property type="component" value="Unassembled WGS sequence"/>
</dbReference>
<accession>A0A5N5FQT6</accession>
<gene>
    <name evidence="1" type="ORF">D8674_041131</name>
</gene>
<comment type="caution">
    <text evidence="1">The sequence shown here is derived from an EMBL/GenBank/DDBJ whole genome shotgun (WGS) entry which is preliminary data.</text>
</comment>
<evidence type="ECO:0000313" key="1">
    <source>
        <dbReference type="EMBL" id="KAB2603740.1"/>
    </source>
</evidence>
<protein>
    <submittedName>
        <fullName evidence="1">Uncharacterized protein</fullName>
    </submittedName>
</protein>
<dbReference type="EMBL" id="SMOL01000694">
    <property type="protein sequence ID" value="KAB2603740.1"/>
    <property type="molecule type" value="Genomic_DNA"/>
</dbReference>